<evidence type="ECO:0000313" key="4">
    <source>
        <dbReference type="Proteomes" id="UP001138751"/>
    </source>
</evidence>
<sequence>MSRFVRRIPEGDDRERLMCPDCGHVAYENPKVVVGSIVAEGDSVLLCRRAIEPRSGFWTIPAGYMEMGETVEEGARREAWEEARARIALEGVLAVYSIARLGQVQVIFRARLEEPGFEPGPESLEVRHFAWGDIPWDDIAFPSVRWALRAWREGRPGEVALNPPEDRRGIRPLPGGAE</sequence>
<dbReference type="Gene3D" id="3.90.79.10">
    <property type="entry name" value="Nucleoside Triphosphate Pyrophosphohydrolase"/>
    <property type="match status" value="1"/>
</dbReference>
<dbReference type="SUPFAM" id="SSF55811">
    <property type="entry name" value="Nudix"/>
    <property type="match status" value="1"/>
</dbReference>
<evidence type="ECO:0000313" key="3">
    <source>
        <dbReference type="EMBL" id="MBR0674536.1"/>
    </source>
</evidence>
<dbReference type="PANTHER" id="PTHR43222">
    <property type="entry name" value="NUDIX HYDROLASE 23"/>
    <property type="match status" value="1"/>
</dbReference>
<dbReference type="PROSITE" id="PS51462">
    <property type="entry name" value="NUDIX"/>
    <property type="match status" value="1"/>
</dbReference>
<protein>
    <submittedName>
        <fullName evidence="3">NUDIX hydrolase</fullName>
    </submittedName>
</protein>
<keyword evidence="4" id="KW-1185">Reference proteome</keyword>
<dbReference type="RefSeq" id="WP_211864933.1">
    <property type="nucleotide sequence ID" value="NZ_JAAEDM010000205.1"/>
</dbReference>
<reference evidence="3" key="1">
    <citation type="submission" date="2020-01" db="EMBL/GenBank/DDBJ databases">
        <authorList>
            <person name="Rat A."/>
        </authorList>
    </citation>
    <scope>NUCLEOTIDE SEQUENCE</scope>
    <source>
        <strain evidence="3">LMG 31231</strain>
    </source>
</reference>
<dbReference type="Pfam" id="PF00293">
    <property type="entry name" value="NUDIX"/>
    <property type="match status" value="1"/>
</dbReference>
<dbReference type="PANTHER" id="PTHR43222:SF2">
    <property type="entry name" value="NUDIX HYDROLASE 23, CHLOROPLASTIC"/>
    <property type="match status" value="1"/>
</dbReference>
<feature type="region of interest" description="Disordered" evidence="1">
    <location>
        <begin position="158"/>
        <end position="178"/>
    </location>
</feature>
<reference evidence="3" key="2">
    <citation type="journal article" date="2021" name="Syst. Appl. Microbiol.">
        <title>Roseomonas hellenica sp. nov., isolated from roots of wild-growing Alkanna tinctoria.</title>
        <authorList>
            <person name="Rat A."/>
            <person name="Naranjo H.D."/>
            <person name="Lebbe L."/>
            <person name="Cnockaert M."/>
            <person name="Krigas N."/>
            <person name="Grigoriadou K."/>
            <person name="Maloupa E."/>
            <person name="Willems A."/>
        </authorList>
    </citation>
    <scope>NUCLEOTIDE SEQUENCE</scope>
    <source>
        <strain evidence="3">LMG 31231</strain>
    </source>
</reference>
<keyword evidence="3" id="KW-0378">Hydrolase</keyword>
<dbReference type="EMBL" id="JAAEDM010000205">
    <property type="protein sequence ID" value="MBR0674536.1"/>
    <property type="molecule type" value="Genomic_DNA"/>
</dbReference>
<proteinExistence type="predicted"/>
<dbReference type="GO" id="GO:0016787">
    <property type="term" value="F:hydrolase activity"/>
    <property type="evidence" value="ECO:0007669"/>
    <property type="project" value="UniProtKB-KW"/>
</dbReference>
<dbReference type="InterPro" id="IPR029401">
    <property type="entry name" value="Nudix_N"/>
</dbReference>
<dbReference type="Pfam" id="PF14803">
    <property type="entry name" value="Zn_ribbon_Nudix"/>
    <property type="match status" value="1"/>
</dbReference>
<feature type="domain" description="Nudix hydrolase" evidence="2">
    <location>
        <begin position="29"/>
        <end position="152"/>
    </location>
</feature>
<dbReference type="Gene3D" id="2.20.70.10">
    <property type="match status" value="1"/>
</dbReference>
<evidence type="ECO:0000256" key="1">
    <source>
        <dbReference type="SAM" id="MobiDB-lite"/>
    </source>
</evidence>
<name>A0A9X9X557_9PROT</name>
<comment type="caution">
    <text evidence="3">The sequence shown here is derived from an EMBL/GenBank/DDBJ whole genome shotgun (WGS) entry which is preliminary data.</text>
</comment>
<dbReference type="CDD" id="cd04511">
    <property type="entry name" value="NUDIX_Hydrolase"/>
    <property type="match status" value="1"/>
</dbReference>
<accession>A0A9X9X557</accession>
<dbReference type="InterPro" id="IPR015797">
    <property type="entry name" value="NUDIX_hydrolase-like_dom_sf"/>
</dbReference>
<dbReference type="AlphaFoldDB" id="A0A9X9X557"/>
<gene>
    <name evidence="3" type="ORF">GXW76_25450</name>
</gene>
<dbReference type="InterPro" id="IPR000086">
    <property type="entry name" value="NUDIX_hydrolase_dom"/>
</dbReference>
<evidence type="ECO:0000259" key="2">
    <source>
        <dbReference type="PROSITE" id="PS51462"/>
    </source>
</evidence>
<dbReference type="Proteomes" id="UP001138751">
    <property type="component" value="Unassembled WGS sequence"/>
</dbReference>
<organism evidence="3 4">
    <name type="scientific">Neoroseomonas soli</name>
    <dbReference type="NCBI Taxonomy" id="1081025"/>
    <lineage>
        <taxon>Bacteria</taxon>
        <taxon>Pseudomonadati</taxon>
        <taxon>Pseudomonadota</taxon>
        <taxon>Alphaproteobacteria</taxon>
        <taxon>Acetobacterales</taxon>
        <taxon>Acetobacteraceae</taxon>
        <taxon>Neoroseomonas</taxon>
    </lineage>
</organism>